<organism evidence="2 3">
    <name type="scientific">Smittium mucronatum</name>
    <dbReference type="NCBI Taxonomy" id="133383"/>
    <lineage>
        <taxon>Eukaryota</taxon>
        <taxon>Fungi</taxon>
        <taxon>Fungi incertae sedis</taxon>
        <taxon>Zoopagomycota</taxon>
        <taxon>Kickxellomycotina</taxon>
        <taxon>Harpellomycetes</taxon>
        <taxon>Harpellales</taxon>
        <taxon>Legeriomycetaceae</taxon>
        <taxon>Smittium</taxon>
    </lineage>
</organism>
<dbReference type="STRING" id="133383.A0A1R0GYM8"/>
<dbReference type="AlphaFoldDB" id="A0A1R0GYM8"/>
<dbReference type="CDD" id="cd16018">
    <property type="entry name" value="Enpp"/>
    <property type="match status" value="1"/>
</dbReference>
<dbReference type="OrthoDB" id="415411at2759"/>
<evidence type="ECO:0000313" key="3">
    <source>
        <dbReference type="Proteomes" id="UP000187455"/>
    </source>
</evidence>
<dbReference type="InterPro" id="IPR017850">
    <property type="entry name" value="Alkaline_phosphatase_core_sf"/>
</dbReference>
<dbReference type="Pfam" id="PF01663">
    <property type="entry name" value="Phosphodiest"/>
    <property type="match status" value="1"/>
</dbReference>
<comment type="caution">
    <text evidence="2">The sequence shown here is derived from an EMBL/GenBank/DDBJ whole genome shotgun (WGS) entry which is preliminary data.</text>
</comment>
<dbReference type="InterPro" id="IPR002591">
    <property type="entry name" value="Phosphodiest/P_Trfase"/>
</dbReference>
<accession>A0A1R0GYM8</accession>
<name>A0A1R0GYM8_9FUNG</name>
<gene>
    <name evidence="2" type="ORF">AYI68_g3934</name>
</gene>
<dbReference type="Gene3D" id="3.30.1360.180">
    <property type="match status" value="1"/>
</dbReference>
<sequence>MVYITYALLLSAFAASSSMSVRDINAPLNDKSNTVILISIDGFAQDYFKLGLTPNIANLGKSGIFPEYMLPVFPTITFPNHYSIATGLYPENHGIVGNTFYSERLNDTFDHKFPSSYDSKWWGGEPIWITAEKNNLVSIVDQFPGGETEILGYRPTYHYPYNGSVTQIEKMDRLVECLKLPAAQRPALLVSYFPEVDSVGHNFSPFSKEINDTLVKTDASIKYLVDKLKSENLFDKLNLVIVSDHGMERSTIPRDYIYVDYLLLEANLKLLKNSRKYKHLNLKPVKEKILAVHQSSHSSIYPAYDKDIMPIYKKLKMVEDKTKFNVYLKKDIPEHYIYKYNDRIAPIYIIANEPYMMRYNETLYNSPGLSRDPYELENTKDSVDVPYGAHGFDNDYQNMRAIFVAHGPAFKSPKVPTSSTNFPAIGSIDVYNVLAKLLKVPPARNDGNSTIISQMVI</sequence>
<keyword evidence="3" id="KW-1185">Reference proteome</keyword>
<feature type="signal peptide" evidence="1">
    <location>
        <begin position="1"/>
        <end position="20"/>
    </location>
</feature>
<dbReference type="PANTHER" id="PTHR10151:SF120">
    <property type="entry name" value="BIS(5'-ADENOSYL)-TRIPHOSPHATASE"/>
    <property type="match status" value="1"/>
</dbReference>
<dbReference type="EMBL" id="LSSL01002052">
    <property type="protein sequence ID" value="OLY81955.1"/>
    <property type="molecule type" value="Genomic_DNA"/>
</dbReference>
<keyword evidence="1" id="KW-0732">Signal</keyword>
<protein>
    <submittedName>
        <fullName evidence="2">Putative pyrophosphatase/phosphodiesterase</fullName>
    </submittedName>
</protein>
<dbReference type="SUPFAM" id="SSF53649">
    <property type="entry name" value="Alkaline phosphatase-like"/>
    <property type="match status" value="1"/>
</dbReference>
<feature type="chain" id="PRO_5013068115" evidence="1">
    <location>
        <begin position="21"/>
        <end position="457"/>
    </location>
</feature>
<evidence type="ECO:0000313" key="2">
    <source>
        <dbReference type="EMBL" id="OLY81955.1"/>
    </source>
</evidence>
<evidence type="ECO:0000256" key="1">
    <source>
        <dbReference type="SAM" id="SignalP"/>
    </source>
</evidence>
<dbReference type="GO" id="GO:0016787">
    <property type="term" value="F:hydrolase activity"/>
    <property type="evidence" value="ECO:0007669"/>
    <property type="project" value="UniProtKB-ARBA"/>
</dbReference>
<dbReference type="Gene3D" id="3.40.720.10">
    <property type="entry name" value="Alkaline Phosphatase, subunit A"/>
    <property type="match status" value="1"/>
</dbReference>
<proteinExistence type="predicted"/>
<dbReference type="Proteomes" id="UP000187455">
    <property type="component" value="Unassembled WGS sequence"/>
</dbReference>
<dbReference type="PANTHER" id="PTHR10151">
    <property type="entry name" value="ECTONUCLEOTIDE PYROPHOSPHATASE/PHOSPHODIESTERASE"/>
    <property type="match status" value="1"/>
</dbReference>
<reference evidence="2 3" key="1">
    <citation type="journal article" date="2016" name="Mol. Biol. Evol.">
        <title>Genome-Wide Survey of Gut Fungi (Harpellales) Reveals the First Horizontally Transferred Ubiquitin Gene from a Mosquito Host.</title>
        <authorList>
            <person name="Wang Y."/>
            <person name="White M.M."/>
            <person name="Kvist S."/>
            <person name="Moncalvo J.M."/>
        </authorList>
    </citation>
    <scope>NUCLEOTIDE SEQUENCE [LARGE SCALE GENOMIC DNA]</scope>
    <source>
        <strain evidence="2 3">ALG-7-W6</strain>
    </source>
</reference>